<dbReference type="InterPro" id="IPR036388">
    <property type="entry name" value="WH-like_DNA-bd_sf"/>
</dbReference>
<dbReference type="GO" id="GO:0045892">
    <property type="term" value="P:negative regulation of DNA-templated transcription"/>
    <property type="evidence" value="ECO:0007669"/>
    <property type="project" value="InterPro"/>
</dbReference>
<evidence type="ECO:0000256" key="2">
    <source>
        <dbReference type="ARBA" id="ARBA00023015"/>
    </source>
</evidence>
<evidence type="ECO:0000256" key="1">
    <source>
        <dbReference type="ARBA" id="ARBA00011046"/>
    </source>
</evidence>
<dbReference type="KEGG" id="sami:SAMIE_1021050"/>
<accession>A0A494W1V5</accession>
<dbReference type="InterPro" id="IPR036390">
    <property type="entry name" value="WH_DNA-bd_sf"/>
</dbReference>
<name>A0A494W1V5_9SPHN</name>
<dbReference type="SUPFAM" id="SSF46785">
    <property type="entry name" value="Winged helix' DNA-binding domain"/>
    <property type="match status" value="1"/>
</dbReference>
<evidence type="ECO:0000256" key="4">
    <source>
        <dbReference type="ARBA" id="ARBA00023163"/>
    </source>
</evidence>
<keyword evidence="2" id="KW-0805">Transcription regulation</keyword>
<keyword evidence="4" id="KW-0804">Transcription</keyword>
<keyword evidence="6" id="KW-1185">Reference proteome</keyword>
<gene>
    <name evidence="5" type="ORF">SAMIE_1021050</name>
</gene>
<dbReference type="Pfam" id="PF03965">
    <property type="entry name" value="Penicillinase_R"/>
    <property type="match status" value="1"/>
</dbReference>
<dbReference type="EMBL" id="AP018664">
    <property type="protein sequence ID" value="BBD98604.1"/>
    <property type="molecule type" value="Genomic_DNA"/>
</dbReference>
<dbReference type="GO" id="GO:0003677">
    <property type="term" value="F:DNA binding"/>
    <property type="evidence" value="ECO:0007669"/>
    <property type="project" value="UniProtKB-KW"/>
</dbReference>
<proteinExistence type="inferred from homology"/>
<evidence type="ECO:0000313" key="5">
    <source>
        <dbReference type="EMBL" id="BBD98604.1"/>
    </source>
</evidence>
<organism evidence="5 6">
    <name type="scientific">Sphingobium amiense</name>
    <dbReference type="NCBI Taxonomy" id="135719"/>
    <lineage>
        <taxon>Bacteria</taxon>
        <taxon>Pseudomonadati</taxon>
        <taxon>Pseudomonadota</taxon>
        <taxon>Alphaproteobacteria</taxon>
        <taxon>Sphingomonadales</taxon>
        <taxon>Sphingomonadaceae</taxon>
        <taxon>Sphingobium</taxon>
    </lineage>
</organism>
<dbReference type="Gene3D" id="1.10.10.10">
    <property type="entry name" value="Winged helix-like DNA-binding domain superfamily/Winged helix DNA-binding domain"/>
    <property type="match status" value="1"/>
</dbReference>
<sequence length="144" mass="15789">MTTSVINAITSVVAKDESGAGQVSEKISEAELVVMEALWEQSPQTASDVAERVARERDWSVQTVKTLLSRLMAKDAIAADQDGRRFLYRPLVQRDDYVAGESGRLVNRLFGGRVSPLVAQLAQQDQLTADDIAELEEILKGLKS</sequence>
<evidence type="ECO:0000256" key="3">
    <source>
        <dbReference type="ARBA" id="ARBA00023125"/>
    </source>
</evidence>
<dbReference type="InterPro" id="IPR005650">
    <property type="entry name" value="BlaI_family"/>
</dbReference>
<dbReference type="AlphaFoldDB" id="A0A494W1V5"/>
<dbReference type="PIRSF" id="PIRSF019455">
    <property type="entry name" value="CopR_AtkY"/>
    <property type="match status" value="1"/>
</dbReference>
<protein>
    <submittedName>
        <fullName evidence="5">BlaI/MecI/CopY family transcriptional regulator</fullName>
    </submittedName>
</protein>
<comment type="similarity">
    <text evidence="1">Belongs to the BlaI transcriptional regulatory family.</text>
</comment>
<evidence type="ECO:0000313" key="6">
    <source>
        <dbReference type="Proteomes" id="UP000279959"/>
    </source>
</evidence>
<reference evidence="5 6" key="1">
    <citation type="submission" date="2018-05" db="EMBL/GenBank/DDBJ databases">
        <title>Complete Genome Sequence of the Nonylphenol-Degrading Bacterium Sphingobium amiense DSM 16289T.</title>
        <authorList>
            <person name="Ootsuka M."/>
            <person name="Nishizawa T."/>
            <person name="Ohta H."/>
        </authorList>
    </citation>
    <scope>NUCLEOTIDE SEQUENCE [LARGE SCALE GENOMIC DNA]</scope>
    <source>
        <strain evidence="5 6">DSM 16289</strain>
    </source>
</reference>
<keyword evidence="3" id="KW-0238">DNA-binding</keyword>
<dbReference type="Proteomes" id="UP000279959">
    <property type="component" value="Chromosome"/>
</dbReference>
<dbReference type="Gene3D" id="1.10.4040.10">
    <property type="entry name" value="Penicillinase repressor domain"/>
    <property type="match status" value="1"/>
</dbReference>